<evidence type="ECO:0000259" key="8">
    <source>
        <dbReference type="PROSITE" id="PS50157"/>
    </source>
</evidence>
<dbReference type="PROSITE" id="PS00028">
    <property type="entry name" value="ZINC_FINGER_C2H2_1"/>
    <property type="match status" value="2"/>
</dbReference>
<dbReference type="SMART" id="SM00355">
    <property type="entry name" value="ZnF_C2H2"/>
    <property type="match status" value="3"/>
</dbReference>
<keyword evidence="2" id="KW-0479">Metal-binding</keyword>
<evidence type="ECO:0000256" key="4">
    <source>
        <dbReference type="ARBA" id="ARBA00022771"/>
    </source>
</evidence>
<comment type="subcellular location">
    <subcellularLocation>
        <location evidence="1">Nucleus</location>
    </subcellularLocation>
</comment>
<evidence type="ECO:0000256" key="5">
    <source>
        <dbReference type="ARBA" id="ARBA00022833"/>
    </source>
</evidence>
<evidence type="ECO:0000256" key="7">
    <source>
        <dbReference type="PROSITE-ProRule" id="PRU00042"/>
    </source>
</evidence>
<evidence type="ECO:0000313" key="10">
    <source>
        <dbReference type="Proteomes" id="UP000077315"/>
    </source>
</evidence>
<dbReference type="GO" id="GO:0000978">
    <property type="term" value="F:RNA polymerase II cis-regulatory region sequence-specific DNA binding"/>
    <property type="evidence" value="ECO:0007669"/>
    <property type="project" value="TreeGrafter"/>
</dbReference>
<dbReference type="FunCoup" id="A0A167LFC5">
    <property type="interactions" value="211"/>
</dbReference>
<proteinExistence type="predicted"/>
<keyword evidence="5" id="KW-0862">Zinc</keyword>
<dbReference type="Pfam" id="PF00096">
    <property type="entry name" value="zf-C2H2"/>
    <property type="match status" value="2"/>
</dbReference>
<accession>A0A167LFC5</accession>
<dbReference type="AlphaFoldDB" id="A0A167LFC5"/>
<dbReference type="Proteomes" id="UP000077315">
    <property type="component" value="Unassembled WGS sequence"/>
</dbReference>
<dbReference type="SUPFAM" id="SSF57667">
    <property type="entry name" value="beta-beta-alpha zinc fingers"/>
    <property type="match status" value="3"/>
</dbReference>
<dbReference type="OrthoDB" id="3437960at2759"/>
<dbReference type="InterPro" id="IPR043359">
    <property type="entry name" value="GLI-like"/>
</dbReference>
<evidence type="ECO:0000313" key="9">
    <source>
        <dbReference type="EMBL" id="OAD70329.1"/>
    </source>
</evidence>
<keyword evidence="10" id="KW-1185">Reference proteome</keyword>
<feature type="domain" description="C2H2-type" evidence="8">
    <location>
        <begin position="10"/>
        <end position="40"/>
    </location>
</feature>
<dbReference type="InterPro" id="IPR036236">
    <property type="entry name" value="Znf_C2H2_sf"/>
</dbReference>
<dbReference type="PANTHER" id="PTHR45718:SF4">
    <property type="entry name" value="TRANSCRIPTIONAL ACTIVATOR CUBITUS INTERRUPTUS"/>
    <property type="match status" value="1"/>
</dbReference>
<dbReference type="STRING" id="763407.A0A167LFC5"/>
<evidence type="ECO:0000256" key="3">
    <source>
        <dbReference type="ARBA" id="ARBA00022737"/>
    </source>
</evidence>
<gene>
    <name evidence="9" type="ORF">PHYBLDRAFT_148874</name>
</gene>
<sequence length="224" mass="25922">MNNAPPITEIVCEWDDCNIPFTSQSALSKHLSEDHFGWRKSEYFCKWTSCPNKGIKIPNRFGLSLHLKTHTGEKMPKSMECSSVDCNQVFSRADALARHRHLDHEDEYMQNTDINIKKHGQFVEGKKRRKTEDIYEGSDESQEEVLTHRTSVESTTIPLAKYKLAKAKLQCILRENELLGDEWTAVKRKLRRLRTERRVLLDALMAGEPEDDQSFIIQDDTSIV</sequence>
<evidence type="ECO:0000256" key="2">
    <source>
        <dbReference type="ARBA" id="ARBA00022723"/>
    </source>
</evidence>
<evidence type="ECO:0000256" key="1">
    <source>
        <dbReference type="ARBA" id="ARBA00004123"/>
    </source>
</evidence>
<dbReference type="EMBL" id="KV440989">
    <property type="protein sequence ID" value="OAD70329.1"/>
    <property type="molecule type" value="Genomic_DNA"/>
</dbReference>
<keyword evidence="6" id="KW-0539">Nucleus</keyword>
<dbReference type="GO" id="GO:0008270">
    <property type="term" value="F:zinc ion binding"/>
    <property type="evidence" value="ECO:0007669"/>
    <property type="project" value="UniProtKB-KW"/>
</dbReference>
<dbReference type="InterPro" id="IPR013087">
    <property type="entry name" value="Znf_C2H2_type"/>
</dbReference>
<reference evidence="10" key="1">
    <citation type="submission" date="2015-06" db="EMBL/GenBank/DDBJ databases">
        <title>Expansion of signal transduction pathways in fungi by whole-genome duplication.</title>
        <authorList>
            <consortium name="DOE Joint Genome Institute"/>
            <person name="Corrochano L.M."/>
            <person name="Kuo A."/>
            <person name="Marcet-Houben M."/>
            <person name="Polaino S."/>
            <person name="Salamov A."/>
            <person name="Villalobos J.M."/>
            <person name="Alvarez M.I."/>
            <person name="Avalos J."/>
            <person name="Benito E.P."/>
            <person name="Benoit I."/>
            <person name="Burger G."/>
            <person name="Camino L.P."/>
            <person name="Canovas D."/>
            <person name="Cerda-Olmedo E."/>
            <person name="Cheng J.-F."/>
            <person name="Dominguez A."/>
            <person name="Elias M."/>
            <person name="Eslava A.P."/>
            <person name="Glaser F."/>
            <person name="Grimwood J."/>
            <person name="Gutierrez G."/>
            <person name="Heitman J."/>
            <person name="Henrissat B."/>
            <person name="Iturriaga E.A."/>
            <person name="Lang B.F."/>
            <person name="Lavin J.L."/>
            <person name="Lee S."/>
            <person name="Li W."/>
            <person name="Lindquist E."/>
            <person name="Lopez-Garcia S."/>
            <person name="Luque E.M."/>
            <person name="Marcos A.T."/>
            <person name="Martin J."/>
            <person name="McCluskey K."/>
            <person name="Medina H.R."/>
            <person name="Miralles-Duran A."/>
            <person name="Miyazaki A."/>
            <person name="Munoz-Torres E."/>
            <person name="Oguiza J.A."/>
            <person name="Ohm R."/>
            <person name="Olmedo M."/>
            <person name="Orejas M."/>
            <person name="Ortiz-Castellanos L."/>
            <person name="Pisabarro A.G."/>
            <person name="Rodriguez-Romero J."/>
            <person name="Ruiz-Herrera J."/>
            <person name="Ruiz-Vazquez R."/>
            <person name="Sanz C."/>
            <person name="Schackwitz W."/>
            <person name="Schmutz J."/>
            <person name="Shahriari M."/>
            <person name="Shelest E."/>
            <person name="Silva-Franco F."/>
            <person name="Soanes D."/>
            <person name="Syed K."/>
            <person name="Tagua V.G."/>
            <person name="Talbot N.J."/>
            <person name="Thon M."/>
            <person name="De vries R.P."/>
            <person name="Wiebenga A."/>
            <person name="Yadav J.S."/>
            <person name="Braun E.L."/>
            <person name="Baker S."/>
            <person name="Garre V."/>
            <person name="Horwitz B."/>
            <person name="Torres-Martinez S."/>
            <person name="Idnurm A."/>
            <person name="Herrera-Estrella A."/>
            <person name="Gabaldon T."/>
            <person name="Grigoriev I.V."/>
        </authorList>
    </citation>
    <scope>NUCLEOTIDE SEQUENCE [LARGE SCALE GENOMIC DNA]</scope>
    <source>
        <strain evidence="10">NRRL 1555(-)</strain>
    </source>
</reference>
<name>A0A167LFC5_PHYB8</name>
<dbReference type="GO" id="GO:0005634">
    <property type="term" value="C:nucleus"/>
    <property type="evidence" value="ECO:0007669"/>
    <property type="project" value="UniProtKB-SubCell"/>
</dbReference>
<dbReference type="VEuPathDB" id="FungiDB:PHYBLDRAFT_148874"/>
<dbReference type="PROSITE" id="PS50157">
    <property type="entry name" value="ZINC_FINGER_C2H2_2"/>
    <property type="match status" value="2"/>
</dbReference>
<dbReference type="PANTHER" id="PTHR45718">
    <property type="entry name" value="TRANSCRIPTIONAL ACTIVATOR CUBITUS INTERRUPTUS"/>
    <property type="match status" value="1"/>
</dbReference>
<protein>
    <submittedName>
        <fullName evidence="9">C2H2-type zinc finger transcription factor</fullName>
    </submittedName>
</protein>
<keyword evidence="4 7" id="KW-0863">Zinc-finger</keyword>
<dbReference type="RefSeq" id="XP_018288369.1">
    <property type="nucleotide sequence ID" value="XM_018432172.1"/>
</dbReference>
<dbReference type="Gene3D" id="3.30.160.60">
    <property type="entry name" value="Classic Zinc Finger"/>
    <property type="match status" value="2"/>
</dbReference>
<dbReference type="GeneID" id="28993078"/>
<feature type="domain" description="C2H2-type" evidence="8">
    <location>
        <begin position="79"/>
        <end position="109"/>
    </location>
</feature>
<keyword evidence="3" id="KW-0677">Repeat</keyword>
<organism evidence="9 10">
    <name type="scientific">Phycomyces blakesleeanus (strain ATCC 8743b / DSM 1359 / FGSC 10004 / NBRC 33097 / NRRL 1555)</name>
    <dbReference type="NCBI Taxonomy" id="763407"/>
    <lineage>
        <taxon>Eukaryota</taxon>
        <taxon>Fungi</taxon>
        <taxon>Fungi incertae sedis</taxon>
        <taxon>Mucoromycota</taxon>
        <taxon>Mucoromycotina</taxon>
        <taxon>Mucoromycetes</taxon>
        <taxon>Mucorales</taxon>
        <taxon>Phycomycetaceae</taxon>
        <taxon>Phycomyces</taxon>
    </lineage>
</organism>
<dbReference type="GO" id="GO:0000981">
    <property type="term" value="F:DNA-binding transcription factor activity, RNA polymerase II-specific"/>
    <property type="evidence" value="ECO:0007669"/>
    <property type="project" value="TreeGrafter"/>
</dbReference>
<dbReference type="InParanoid" id="A0A167LFC5"/>
<evidence type="ECO:0000256" key="6">
    <source>
        <dbReference type="ARBA" id="ARBA00023242"/>
    </source>
</evidence>